<dbReference type="InterPro" id="IPR047959">
    <property type="entry name" value="Transpos_IS5"/>
</dbReference>
<gene>
    <name evidence="9" type="ORF">CWI32_12210</name>
</gene>
<evidence type="ECO:0000259" key="8">
    <source>
        <dbReference type="Pfam" id="PF13613"/>
    </source>
</evidence>
<evidence type="ECO:0000256" key="1">
    <source>
        <dbReference type="ARBA" id="ARBA00001968"/>
    </source>
</evidence>
<keyword evidence="6" id="KW-0233">DNA recombination</keyword>
<dbReference type="Pfam" id="PF13613">
    <property type="entry name" value="HTH_Tnp_4"/>
    <property type="match status" value="1"/>
</dbReference>
<comment type="cofactor">
    <cofactor evidence="1">
        <name>a divalent metal cation</name>
        <dbReference type="ChEBI" id="CHEBI:60240"/>
    </cofactor>
</comment>
<evidence type="ECO:0000256" key="4">
    <source>
        <dbReference type="ARBA" id="ARBA00022723"/>
    </source>
</evidence>
<dbReference type="GO" id="GO:0032196">
    <property type="term" value="P:transposition"/>
    <property type="evidence" value="ECO:0007669"/>
    <property type="project" value="UniProtKB-KW"/>
</dbReference>
<feature type="domain" description="Transposase Helix-turn-helix" evidence="8">
    <location>
        <begin position="46"/>
        <end position="95"/>
    </location>
</feature>
<comment type="caution">
    <text evidence="9">The sequence shown here is derived from an EMBL/GenBank/DDBJ whole genome shotgun (WGS) entry which is preliminary data.</text>
</comment>
<protein>
    <submittedName>
        <fullName evidence="9">IS5/IS1182 family transposase</fullName>
    </submittedName>
</protein>
<dbReference type="EMBL" id="PHRG01000007">
    <property type="protein sequence ID" value="PJO74635.1"/>
    <property type="molecule type" value="Genomic_DNA"/>
</dbReference>
<keyword evidence="3" id="KW-0815">Transposition</keyword>
<evidence type="ECO:0000313" key="10">
    <source>
        <dbReference type="Proteomes" id="UP000243446"/>
    </source>
</evidence>
<evidence type="ECO:0000256" key="3">
    <source>
        <dbReference type="ARBA" id="ARBA00022578"/>
    </source>
</evidence>
<name>A0A2H9YPR1_9GAMM</name>
<dbReference type="GO" id="GO:0003677">
    <property type="term" value="F:DNA binding"/>
    <property type="evidence" value="ECO:0007669"/>
    <property type="project" value="UniProtKB-KW"/>
</dbReference>
<organism evidence="9 10">
    <name type="scientific">Acinetobacter pseudolwoffii</name>
    <dbReference type="NCBI Taxonomy" id="2053287"/>
    <lineage>
        <taxon>Bacteria</taxon>
        <taxon>Pseudomonadati</taxon>
        <taxon>Pseudomonadota</taxon>
        <taxon>Gammaproteobacteria</taxon>
        <taxon>Moraxellales</taxon>
        <taxon>Moraxellaceae</taxon>
        <taxon>Acinetobacter</taxon>
    </lineage>
</organism>
<dbReference type="AlphaFoldDB" id="A0A2H9YPR1"/>
<evidence type="ECO:0000313" key="9">
    <source>
        <dbReference type="EMBL" id="PJO74635.1"/>
    </source>
</evidence>
<dbReference type="InterPro" id="IPR027805">
    <property type="entry name" value="Transposase_HTH_dom"/>
</dbReference>
<dbReference type="Proteomes" id="UP000243446">
    <property type="component" value="Unassembled WGS sequence"/>
</dbReference>
<dbReference type="GeneID" id="97178243"/>
<dbReference type="GO" id="GO:0046872">
    <property type="term" value="F:metal ion binding"/>
    <property type="evidence" value="ECO:0007669"/>
    <property type="project" value="UniProtKB-KW"/>
</dbReference>
<dbReference type="InterPro" id="IPR027806">
    <property type="entry name" value="HARBI1_dom"/>
</dbReference>
<evidence type="ECO:0000259" key="7">
    <source>
        <dbReference type="Pfam" id="PF13359"/>
    </source>
</evidence>
<sequence>MKYENLTRFNDGEFKRLVGVPRPLFLKMVSVLQHAELAKKKSGRPHSLCLEDQLLLTLNYLRCYRTQIELSADYNLAESNVNRTIHKVENALIQSRIFALPKRNQKFSEGDYVIVDVTESQIERPKKTKKFYSGKKKKHTLKTQVIFNPRLKQIVSIQVESGRKHDLTIARKYFKEMIIYPCIMADLAYKGFHQIKSKLLIPIKKPKNLSLPKIAKQINQEISRRRITIEHINGKLKHFRILTERYRNRRKRFGLRMNLIVGMVNWMLLN</sequence>
<comment type="similarity">
    <text evidence="2">Belongs to the transposase 11 family.</text>
</comment>
<dbReference type="RefSeq" id="WP_100354842.1">
    <property type="nucleotide sequence ID" value="NZ_CP084300.1"/>
</dbReference>
<keyword evidence="5" id="KW-0238">DNA-binding</keyword>
<dbReference type="NCBIfam" id="NF033581">
    <property type="entry name" value="transpos_IS5_4"/>
    <property type="match status" value="1"/>
</dbReference>
<dbReference type="GO" id="GO:0006310">
    <property type="term" value="P:DNA recombination"/>
    <property type="evidence" value="ECO:0007669"/>
    <property type="project" value="UniProtKB-KW"/>
</dbReference>
<proteinExistence type="inferred from homology"/>
<feature type="domain" description="DDE Tnp4" evidence="7">
    <location>
        <begin position="115"/>
        <end position="261"/>
    </location>
</feature>
<dbReference type="Pfam" id="PF13359">
    <property type="entry name" value="DDE_Tnp_4"/>
    <property type="match status" value="1"/>
</dbReference>
<evidence type="ECO:0000256" key="6">
    <source>
        <dbReference type="ARBA" id="ARBA00023172"/>
    </source>
</evidence>
<keyword evidence="4" id="KW-0479">Metal-binding</keyword>
<reference evidence="9 10" key="1">
    <citation type="submission" date="2017-11" db="EMBL/GenBank/DDBJ databases">
        <title>Revising the taxonomy of the Acinetobacter lwoffii group: the description of Acinetobacter pseudolwoffii sp. nov. and emended description of Acinetobacter lwoffii.</title>
        <authorList>
            <person name="Nemec A."/>
            <person name="Radolfova-Krizova L."/>
        </authorList>
    </citation>
    <scope>NUCLEOTIDE SEQUENCE [LARGE SCALE GENOMIC DNA]</scope>
    <source>
        <strain evidence="9 10">ANC 5044</strain>
    </source>
</reference>
<evidence type="ECO:0000256" key="2">
    <source>
        <dbReference type="ARBA" id="ARBA00010075"/>
    </source>
</evidence>
<evidence type="ECO:0000256" key="5">
    <source>
        <dbReference type="ARBA" id="ARBA00023125"/>
    </source>
</evidence>
<accession>A0A2H9YPR1</accession>